<evidence type="ECO:0000256" key="1">
    <source>
        <dbReference type="SAM" id="MobiDB-lite"/>
    </source>
</evidence>
<comment type="caution">
    <text evidence="2">The sequence shown here is derived from an EMBL/GenBank/DDBJ whole genome shotgun (WGS) entry which is preliminary data.</text>
</comment>
<protein>
    <submittedName>
        <fullName evidence="2">Uncharacterized protein</fullName>
    </submittedName>
</protein>
<reference evidence="2 3" key="1">
    <citation type="submission" date="2020-08" db="EMBL/GenBank/DDBJ databases">
        <title>Genomic Encyclopedia of Type Strains, Phase III (KMG-III): the genomes of soil and plant-associated and newly described type strains.</title>
        <authorList>
            <person name="Whitman W."/>
        </authorList>
    </citation>
    <scope>NUCLEOTIDE SEQUENCE [LARGE SCALE GENOMIC DNA]</scope>
    <source>
        <strain evidence="2 3">CECT 8305</strain>
    </source>
</reference>
<dbReference type="EMBL" id="JACHJL010000012">
    <property type="protein sequence ID" value="MBB5937550.1"/>
    <property type="molecule type" value="Genomic_DNA"/>
</dbReference>
<organism evidence="2 3">
    <name type="scientific">Streptomyces zagrosensis</name>
    <dbReference type="NCBI Taxonomy" id="1042984"/>
    <lineage>
        <taxon>Bacteria</taxon>
        <taxon>Bacillati</taxon>
        <taxon>Actinomycetota</taxon>
        <taxon>Actinomycetes</taxon>
        <taxon>Kitasatosporales</taxon>
        <taxon>Streptomycetaceae</taxon>
        <taxon>Streptomyces</taxon>
    </lineage>
</organism>
<accession>A0A7W9QCC0</accession>
<name>A0A7W9QCC0_9ACTN</name>
<keyword evidence="3" id="KW-1185">Reference proteome</keyword>
<evidence type="ECO:0000313" key="3">
    <source>
        <dbReference type="Proteomes" id="UP000588098"/>
    </source>
</evidence>
<proteinExistence type="predicted"/>
<feature type="region of interest" description="Disordered" evidence="1">
    <location>
        <begin position="36"/>
        <end position="72"/>
    </location>
</feature>
<gene>
    <name evidence="2" type="ORF">FHS42_004631</name>
</gene>
<dbReference type="Proteomes" id="UP000588098">
    <property type="component" value="Unassembled WGS sequence"/>
</dbReference>
<feature type="compositionally biased region" description="Basic and acidic residues" evidence="1">
    <location>
        <begin position="58"/>
        <end position="72"/>
    </location>
</feature>
<sequence length="72" mass="7598">MPLFSAASALVGVTFVVKLFMIKVCQSHIEALSGTAASARPAAPPCHQRTNQRATGVRTDHKAPIRSRGPDA</sequence>
<evidence type="ECO:0000313" key="2">
    <source>
        <dbReference type="EMBL" id="MBB5937550.1"/>
    </source>
</evidence>
<dbReference type="AlphaFoldDB" id="A0A7W9QCC0"/>